<feature type="non-terminal residue" evidence="2">
    <location>
        <position position="207"/>
    </location>
</feature>
<accession>A0A6J4I2T5</accession>
<dbReference type="EC" id="4.1.2.21" evidence="2"/>
<name>A0A6J4I2T5_9PROT</name>
<dbReference type="EMBL" id="CADCTG010000132">
    <property type="protein sequence ID" value="CAA9238592.1"/>
    <property type="molecule type" value="Genomic_DNA"/>
</dbReference>
<keyword evidence="2" id="KW-0456">Lyase</keyword>
<organism evidence="2">
    <name type="scientific">uncultured Acetobacteraceae bacterium</name>
    <dbReference type="NCBI Taxonomy" id="169975"/>
    <lineage>
        <taxon>Bacteria</taxon>
        <taxon>Pseudomonadati</taxon>
        <taxon>Pseudomonadota</taxon>
        <taxon>Alphaproteobacteria</taxon>
        <taxon>Acetobacterales</taxon>
        <taxon>Acetobacteraceae</taxon>
        <taxon>environmental samples</taxon>
    </lineage>
</organism>
<reference evidence="2" key="1">
    <citation type="submission" date="2020-02" db="EMBL/GenBank/DDBJ databases">
        <authorList>
            <person name="Meier V. D."/>
        </authorList>
    </citation>
    <scope>NUCLEOTIDE SEQUENCE</scope>
    <source>
        <strain evidence="2">AVDCRST_MAG08</strain>
    </source>
</reference>
<feature type="compositionally biased region" description="Low complexity" evidence="1">
    <location>
        <begin position="84"/>
        <end position="103"/>
    </location>
</feature>
<gene>
    <name evidence="2" type="ORF">AVDCRST_MAG08-1486</name>
</gene>
<feature type="region of interest" description="Disordered" evidence="1">
    <location>
        <begin position="126"/>
        <end position="207"/>
    </location>
</feature>
<feature type="region of interest" description="Disordered" evidence="1">
    <location>
        <begin position="1"/>
        <end position="110"/>
    </location>
</feature>
<protein>
    <submittedName>
        <fullName evidence="2">2-dehydro-3-deoxyphosphogalactonate aldolase</fullName>
        <ecNumber evidence="2">4.1.2.21</ecNumber>
    </submittedName>
</protein>
<feature type="compositionally biased region" description="Gly residues" evidence="1">
    <location>
        <begin position="22"/>
        <end position="35"/>
    </location>
</feature>
<dbReference type="GO" id="GO:0008674">
    <property type="term" value="F:2-dehydro-3-deoxy-6-phosphogalactonate aldolase activity"/>
    <property type="evidence" value="ECO:0007669"/>
    <property type="project" value="UniProtKB-EC"/>
</dbReference>
<evidence type="ECO:0000256" key="1">
    <source>
        <dbReference type="SAM" id="MobiDB-lite"/>
    </source>
</evidence>
<feature type="compositionally biased region" description="Basic and acidic residues" evidence="1">
    <location>
        <begin position="162"/>
        <end position="173"/>
    </location>
</feature>
<proteinExistence type="predicted"/>
<sequence>ERPCRLARTQPPGRHPARADAGGRGAGGRGAGGGGHHGHRGAAELPRADGEHRAPGRPLRRRCADRRRHRHDGSAGRGGGGRGRQAAGDAARRPGAGARRQGAGDAGGPGLLHAGRSLLLVGRRGGRAEAVPGRGRLARRGEGAAGGAAARHGAAAGGRHVGGHDRPLAEGGRRRIRHRRLALQAGGQAGGGGAAGAGAGRRPGWRL</sequence>
<feature type="compositionally biased region" description="Gly residues" evidence="1">
    <location>
        <begin position="187"/>
        <end position="201"/>
    </location>
</feature>
<feature type="non-terminal residue" evidence="2">
    <location>
        <position position="1"/>
    </location>
</feature>
<feature type="compositionally biased region" description="Low complexity" evidence="1">
    <location>
        <begin position="126"/>
        <end position="135"/>
    </location>
</feature>
<feature type="compositionally biased region" description="Basic residues" evidence="1">
    <location>
        <begin position="58"/>
        <end position="71"/>
    </location>
</feature>
<dbReference type="AlphaFoldDB" id="A0A6J4I2T5"/>
<evidence type="ECO:0000313" key="2">
    <source>
        <dbReference type="EMBL" id="CAA9238592.1"/>
    </source>
</evidence>